<dbReference type="SUPFAM" id="SSF159894">
    <property type="entry name" value="YgaC/TfoX-N like"/>
    <property type="match status" value="1"/>
</dbReference>
<evidence type="ECO:0000259" key="1">
    <source>
        <dbReference type="Pfam" id="PF04993"/>
    </source>
</evidence>
<gene>
    <name evidence="3" type="primary">tfoX1_1</name>
    <name evidence="3" type="ORF">VST7929_00899</name>
</gene>
<accession>A0ABM8ZRX4</accession>
<reference evidence="3" key="1">
    <citation type="submission" date="2021-11" db="EMBL/GenBank/DDBJ databases">
        <authorList>
            <person name="Rodrigo-Torres L."/>
            <person name="Arahal R. D."/>
            <person name="Lucena T."/>
        </authorList>
    </citation>
    <scope>NUCLEOTIDE SEQUENCE</scope>
    <source>
        <strain evidence="3">CECT 7929</strain>
    </source>
</reference>
<evidence type="ECO:0000313" key="3">
    <source>
        <dbReference type="EMBL" id="CAH0533048.1"/>
    </source>
</evidence>
<dbReference type="InterPro" id="IPR047525">
    <property type="entry name" value="TfoX-like"/>
</dbReference>
<evidence type="ECO:0000259" key="2">
    <source>
        <dbReference type="Pfam" id="PF04994"/>
    </source>
</evidence>
<feature type="domain" description="TfoX N-terminal" evidence="1">
    <location>
        <begin position="12"/>
        <end position="100"/>
    </location>
</feature>
<sequence>MDKPLLKNSLHLFEKLGAIKCRSMFGGFGIFSGDVMFALVVNDKLHFRADSLSQPRYEQLGMTPYIYTKRGFPVITKYFAIVDTWWNTPNQIFVEGEQAYLTAKKDQETKRNQRPSRLKDLPNLRLGTERMLKKVGIDSVDKLYEMGSIEAYKAIEAHQDSPLNIELLWALEGAILGKHWSVLSLEHRQALKEAVEP</sequence>
<dbReference type="EMBL" id="CAKLDI010000001">
    <property type="protein sequence ID" value="CAH0533048.1"/>
    <property type="molecule type" value="Genomic_DNA"/>
</dbReference>
<feature type="domain" description="TfoX C-terminal" evidence="2">
    <location>
        <begin position="116"/>
        <end position="194"/>
    </location>
</feature>
<dbReference type="Proteomes" id="UP000838672">
    <property type="component" value="Unassembled WGS sequence"/>
</dbReference>
<dbReference type="PANTHER" id="PTHR36121:SF1">
    <property type="entry name" value="PROTEIN SXY"/>
    <property type="match status" value="1"/>
</dbReference>
<dbReference type="PANTHER" id="PTHR36121">
    <property type="entry name" value="PROTEIN SXY"/>
    <property type="match status" value="1"/>
</dbReference>
<dbReference type="Pfam" id="PF04993">
    <property type="entry name" value="TfoX_N"/>
    <property type="match status" value="1"/>
</dbReference>
<dbReference type="InterPro" id="IPR026256">
    <property type="entry name" value="TfoX-like_gammaprotbact"/>
</dbReference>
<name>A0ABM8ZRX4_9VIBR</name>
<dbReference type="RefSeq" id="WP_237465248.1">
    <property type="nucleotide sequence ID" value="NZ_CAKLDI010000001.1"/>
</dbReference>
<dbReference type="InterPro" id="IPR007077">
    <property type="entry name" value="TfoX_C"/>
</dbReference>
<protein>
    <submittedName>
        <fullName evidence="3">DNA transformation protein TfoX1</fullName>
    </submittedName>
</protein>
<organism evidence="3 4">
    <name type="scientific">Vibrio stylophorae</name>
    <dbReference type="NCBI Taxonomy" id="659351"/>
    <lineage>
        <taxon>Bacteria</taxon>
        <taxon>Pseudomonadati</taxon>
        <taxon>Pseudomonadota</taxon>
        <taxon>Gammaproteobacteria</taxon>
        <taxon>Vibrionales</taxon>
        <taxon>Vibrionaceae</taxon>
        <taxon>Vibrio</taxon>
    </lineage>
</organism>
<dbReference type="Gene3D" id="1.10.150.20">
    <property type="entry name" value="5' to 3' exonuclease, C-terminal subdomain"/>
    <property type="match status" value="1"/>
</dbReference>
<keyword evidence="4" id="KW-1185">Reference proteome</keyword>
<proteinExistence type="predicted"/>
<dbReference type="InterPro" id="IPR007076">
    <property type="entry name" value="TfoX_N"/>
</dbReference>
<dbReference type="Pfam" id="PF04994">
    <property type="entry name" value="TfoX_C"/>
    <property type="match status" value="1"/>
</dbReference>
<evidence type="ECO:0000313" key="4">
    <source>
        <dbReference type="Proteomes" id="UP000838672"/>
    </source>
</evidence>
<dbReference type="PIRSF" id="PIRSF028788">
    <property type="entry name" value="TfoX_Sxy"/>
    <property type="match status" value="1"/>
</dbReference>
<dbReference type="Gene3D" id="3.30.1460.30">
    <property type="entry name" value="YgaC/TfoX-N like chaperone"/>
    <property type="match status" value="1"/>
</dbReference>
<comment type="caution">
    <text evidence="3">The sequence shown here is derived from an EMBL/GenBank/DDBJ whole genome shotgun (WGS) entry which is preliminary data.</text>
</comment>